<reference evidence="5" key="1">
    <citation type="submission" date="2021-01" db="EMBL/GenBank/DDBJ databases">
        <title>Whole genome shotgun sequence of Demequina activiva NBRC 110675.</title>
        <authorList>
            <person name="Komaki H."/>
            <person name="Tamura T."/>
        </authorList>
    </citation>
    <scope>NUCLEOTIDE SEQUENCE</scope>
    <source>
        <strain evidence="5">NBRC 110675</strain>
    </source>
</reference>
<dbReference type="PANTHER" id="PTHR24220">
    <property type="entry name" value="IMPORT ATP-BINDING PROTEIN"/>
    <property type="match status" value="1"/>
</dbReference>
<dbReference type="InterPro" id="IPR003593">
    <property type="entry name" value="AAA+_ATPase"/>
</dbReference>
<dbReference type="PROSITE" id="PS00211">
    <property type="entry name" value="ABC_TRANSPORTER_1"/>
    <property type="match status" value="1"/>
</dbReference>
<gene>
    <name evidence="5" type="ORF">Dac01nite_21160</name>
</gene>
<keyword evidence="1" id="KW-0813">Transport</keyword>
<evidence type="ECO:0000256" key="2">
    <source>
        <dbReference type="ARBA" id="ARBA00022741"/>
    </source>
</evidence>
<dbReference type="CDD" id="cd03255">
    <property type="entry name" value="ABC_MJ0796_LolCDE_FtsE"/>
    <property type="match status" value="1"/>
</dbReference>
<protein>
    <submittedName>
        <fullName evidence="5">ABC transporter ATP-binding protein</fullName>
    </submittedName>
</protein>
<sequence length="251" mass="26687">MTDQATPMVTVESVTRTFGHGSGKVIALEDVSFEVPRGRLVALVGRSGSGKTSLLNCIGGLDRPSSGRIVVDDVEVTTLSERRRTALRRDTVAFVFQTFGLVPMLSAAENVGLPMRLQTAKTSVRERRVAELLDLVGLSKHKDQRPAELSGGQQQRVAIARALANEPRLLIADEPTGQLDADTGAAIMALLRDVIAAEGMTALVSTHDQGMMDIADDTVRLADGRLVSADDATFVGTGSRATGSEHQGRVI</sequence>
<dbReference type="GO" id="GO:0005886">
    <property type="term" value="C:plasma membrane"/>
    <property type="evidence" value="ECO:0007669"/>
    <property type="project" value="TreeGrafter"/>
</dbReference>
<keyword evidence="3 5" id="KW-0067">ATP-binding</keyword>
<accession>A0A919Q4E9</accession>
<evidence type="ECO:0000313" key="6">
    <source>
        <dbReference type="Proteomes" id="UP000652354"/>
    </source>
</evidence>
<dbReference type="PANTHER" id="PTHR24220:SF685">
    <property type="entry name" value="ABC TRANSPORTER RELATED"/>
    <property type="match status" value="1"/>
</dbReference>
<dbReference type="InterPro" id="IPR027417">
    <property type="entry name" value="P-loop_NTPase"/>
</dbReference>
<dbReference type="GO" id="GO:0022857">
    <property type="term" value="F:transmembrane transporter activity"/>
    <property type="evidence" value="ECO:0007669"/>
    <property type="project" value="TreeGrafter"/>
</dbReference>
<evidence type="ECO:0000256" key="3">
    <source>
        <dbReference type="ARBA" id="ARBA00022840"/>
    </source>
</evidence>
<evidence type="ECO:0000256" key="1">
    <source>
        <dbReference type="ARBA" id="ARBA00022448"/>
    </source>
</evidence>
<dbReference type="GO" id="GO:0016887">
    <property type="term" value="F:ATP hydrolysis activity"/>
    <property type="evidence" value="ECO:0007669"/>
    <property type="project" value="InterPro"/>
</dbReference>
<dbReference type="InterPro" id="IPR015854">
    <property type="entry name" value="ABC_transpr_LolD-like"/>
</dbReference>
<evidence type="ECO:0000259" key="4">
    <source>
        <dbReference type="PROSITE" id="PS50893"/>
    </source>
</evidence>
<feature type="domain" description="ABC transporter" evidence="4">
    <location>
        <begin position="9"/>
        <end position="248"/>
    </location>
</feature>
<dbReference type="FunFam" id="3.40.50.300:FF:000032">
    <property type="entry name" value="Export ABC transporter ATP-binding protein"/>
    <property type="match status" value="1"/>
</dbReference>
<dbReference type="GO" id="GO:0098796">
    <property type="term" value="C:membrane protein complex"/>
    <property type="evidence" value="ECO:0007669"/>
    <property type="project" value="UniProtKB-ARBA"/>
</dbReference>
<dbReference type="SMART" id="SM00382">
    <property type="entry name" value="AAA"/>
    <property type="match status" value="1"/>
</dbReference>
<dbReference type="RefSeq" id="WP_203656783.1">
    <property type="nucleotide sequence ID" value="NZ_BONR01000005.1"/>
</dbReference>
<dbReference type="InterPro" id="IPR017911">
    <property type="entry name" value="MacB-like_ATP-bd"/>
</dbReference>
<evidence type="ECO:0000313" key="5">
    <source>
        <dbReference type="EMBL" id="GIG55364.1"/>
    </source>
</evidence>
<keyword evidence="6" id="KW-1185">Reference proteome</keyword>
<comment type="caution">
    <text evidence="5">The sequence shown here is derived from an EMBL/GenBank/DDBJ whole genome shotgun (WGS) entry which is preliminary data.</text>
</comment>
<dbReference type="EMBL" id="BONR01000005">
    <property type="protein sequence ID" value="GIG55364.1"/>
    <property type="molecule type" value="Genomic_DNA"/>
</dbReference>
<dbReference type="InterPro" id="IPR003439">
    <property type="entry name" value="ABC_transporter-like_ATP-bd"/>
</dbReference>
<dbReference type="AlphaFoldDB" id="A0A919Q4E9"/>
<dbReference type="SUPFAM" id="SSF52540">
    <property type="entry name" value="P-loop containing nucleoside triphosphate hydrolases"/>
    <property type="match status" value="1"/>
</dbReference>
<dbReference type="PROSITE" id="PS50893">
    <property type="entry name" value="ABC_TRANSPORTER_2"/>
    <property type="match status" value="1"/>
</dbReference>
<dbReference type="Proteomes" id="UP000652354">
    <property type="component" value="Unassembled WGS sequence"/>
</dbReference>
<dbReference type="Gene3D" id="3.40.50.300">
    <property type="entry name" value="P-loop containing nucleotide triphosphate hydrolases"/>
    <property type="match status" value="1"/>
</dbReference>
<keyword evidence="2" id="KW-0547">Nucleotide-binding</keyword>
<dbReference type="InterPro" id="IPR017871">
    <property type="entry name" value="ABC_transporter-like_CS"/>
</dbReference>
<proteinExistence type="predicted"/>
<dbReference type="Pfam" id="PF00005">
    <property type="entry name" value="ABC_tran"/>
    <property type="match status" value="1"/>
</dbReference>
<organism evidence="5 6">
    <name type="scientific">Demequina activiva</name>
    <dbReference type="NCBI Taxonomy" id="1582364"/>
    <lineage>
        <taxon>Bacteria</taxon>
        <taxon>Bacillati</taxon>
        <taxon>Actinomycetota</taxon>
        <taxon>Actinomycetes</taxon>
        <taxon>Micrococcales</taxon>
        <taxon>Demequinaceae</taxon>
        <taxon>Demequina</taxon>
    </lineage>
</organism>
<name>A0A919Q4E9_9MICO</name>
<dbReference type="GO" id="GO:0005524">
    <property type="term" value="F:ATP binding"/>
    <property type="evidence" value="ECO:0007669"/>
    <property type="project" value="UniProtKB-KW"/>
</dbReference>